<dbReference type="EMBL" id="BGZK01000475">
    <property type="protein sequence ID" value="GBP46026.1"/>
    <property type="molecule type" value="Genomic_DNA"/>
</dbReference>
<name>A0A4C1W3E5_EUMVA</name>
<keyword evidence="3" id="KW-1185">Reference proteome</keyword>
<feature type="region of interest" description="Disordered" evidence="1">
    <location>
        <begin position="114"/>
        <end position="137"/>
    </location>
</feature>
<dbReference type="Proteomes" id="UP000299102">
    <property type="component" value="Unassembled WGS sequence"/>
</dbReference>
<protein>
    <submittedName>
        <fullName evidence="2">Uncharacterized protein</fullName>
    </submittedName>
</protein>
<comment type="caution">
    <text evidence="2">The sequence shown here is derived from an EMBL/GenBank/DDBJ whole genome shotgun (WGS) entry which is preliminary data.</text>
</comment>
<reference evidence="2 3" key="1">
    <citation type="journal article" date="2019" name="Commun. Biol.">
        <title>The bagworm genome reveals a unique fibroin gene that provides high tensile strength.</title>
        <authorList>
            <person name="Kono N."/>
            <person name="Nakamura H."/>
            <person name="Ohtoshi R."/>
            <person name="Tomita M."/>
            <person name="Numata K."/>
            <person name="Arakawa K."/>
        </authorList>
    </citation>
    <scope>NUCLEOTIDE SEQUENCE [LARGE SCALE GENOMIC DNA]</scope>
</reference>
<organism evidence="2 3">
    <name type="scientific">Eumeta variegata</name>
    <name type="common">Bagworm moth</name>
    <name type="synonym">Eumeta japonica</name>
    <dbReference type="NCBI Taxonomy" id="151549"/>
    <lineage>
        <taxon>Eukaryota</taxon>
        <taxon>Metazoa</taxon>
        <taxon>Ecdysozoa</taxon>
        <taxon>Arthropoda</taxon>
        <taxon>Hexapoda</taxon>
        <taxon>Insecta</taxon>
        <taxon>Pterygota</taxon>
        <taxon>Neoptera</taxon>
        <taxon>Endopterygota</taxon>
        <taxon>Lepidoptera</taxon>
        <taxon>Glossata</taxon>
        <taxon>Ditrysia</taxon>
        <taxon>Tineoidea</taxon>
        <taxon>Psychidae</taxon>
        <taxon>Oiketicinae</taxon>
        <taxon>Eumeta</taxon>
    </lineage>
</organism>
<dbReference type="AlphaFoldDB" id="A0A4C1W3E5"/>
<sequence length="137" mass="14598">MILKLPQHHHNDSATAYPVSVSDAMFQRPVDRTEGGISLGSGYERAYTRASIYGNIENKLDRPARAAGRAASASSAITKSLVFGAAARVSGRIRKSSKSKLYAPFAVEIGNTRYYSNNNRTPKSAAGASARPGHATT</sequence>
<evidence type="ECO:0000313" key="3">
    <source>
        <dbReference type="Proteomes" id="UP000299102"/>
    </source>
</evidence>
<accession>A0A4C1W3E5</accession>
<evidence type="ECO:0000256" key="1">
    <source>
        <dbReference type="SAM" id="MobiDB-lite"/>
    </source>
</evidence>
<proteinExistence type="predicted"/>
<evidence type="ECO:0000313" key="2">
    <source>
        <dbReference type="EMBL" id="GBP46026.1"/>
    </source>
</evidence>
<gene>
    <name evidence="2" type="ORF">EVAR_24219_1</name>
</gene>